<dbReference type="AlphaFoldDB" id="A0A1M5YUT3"/>
<proteinExistence type="predicted"/>
<dbReference type="STRING" id="1121409.SAMN02745124_04451"/>
<feature type="transmembrane region" description="Helical" evidence="1">
    <location>
        <begin position="53"/>
        <end position="71"/>
    </location>
</feature>
<keyword evidence="1" id="KW-0472">Membrane</keyword>
<feature type="transmembrane region" description="Helical" evidence="1">
    <location>
        <begin position="86"/>
        <end position="105"/>
    </location>
</feature>
<dbReference type="Proteomes" id="UP000184139">
    <property type="component" value="Unassembled WGS sequence"/>
</dbReference>
<keyword evidence="1" id="KW-0812">Transmembrane</keyword>
<feature type="transmembrane region" description="Helical" evidence="1">
    <location>
        <begin position="15"/>
        <end position="41"/>
    </location>
</feature>
<sequence length="119" mass="14132">MCKENDEMKKVYKYLYFYIRICCLIYPFILAFAIVVHFLGWITPTEKAITTHFIVFMACIPAFIMLPGLLFENYKASYHGMNLSQITYSLFMGVTLGLGPIYLFFKYYDRDLMNYYNDL</sequence>
<organism evidence="2 3">
    <name type="scientific">Desulfofustis glycolicus DSM 9705</name>
    <dbReference type="NCBI Taxonomy" id="1121409"/>
    <lineage>
        <taxon>Bacteria</taxon>
        <taxon>Pseudomonadati</taxon>
        <taxon>Thermodesulfobacteriota</taxon>
        <taxon>Desulfobulbia</taxon>
        <taxon>Desulfobulbales</taxon>
        <taxon>Desulfocapsaceae</taxon>
        <taxon>Desulfofustis</taxon>
    </lineage>
</organism>
<keyword evidence="3" id="KW-1185">Reference proteome</keyword>
<evidence type="ECO:0000313" key="3">
    <source>
        <dbReference type="Proteomes" id="UP000184139"/>
    </source>
</evidence>
<accession>A0A1M5YUT3</accession>
<evidence type="ECO:0000256" key="1">
    <source>
        <dbReference type="SAM" id="Phobius"/>
    </source>
</evidence>
<protein>
    <submittedName>
        <fullName evidence="2">Uncharacterized protein</fullName>
    </submittedName>
</protein>
<dbReference type="EMBL" id="FQXS01000063">
    <property type="protein sequence ID" value="SHI15564.1"/>
    <property type="molecule type" value="Genomic_DNA"/>
</dbReference>
<name>A0A1M5YUT3_9BACT</name>
<gene>
    <name evidence="2" type="ORF">SAMN02745124_04451</name>
</gene>
<evidence type="ECO:0000313" key="2">
    <source>
        <dbReference type="EMBL" id="SHI15564.1"/>
    </source>
</evidence>
<keyword evidence="1" id="KW-1133">Transmembrane helix</keyword>
<reference evidence="2 3" key="1">
    <citation type="submission" date="2016-11" db="EMBL/GenBank/DDBJ databases">
        <authorList>
            <person name="Jaros S."/>
            <person name="Januszkiewicz K."/>
            <person name="Wedrychowicz H."/>
        </authorList>
    </citation>
    <scope>NUCLEOTIDE SEQUENCE [LARGE SCALE GENOMIC DNA]</scope>
    <source>
        <strain evidence="2 3">DSM 9705</strain>
    </source>
</reference>